<dbReference type="Proteomes" id="UP000079169">
    <property type="component" value="Unplaced"/>
</dbReference>
<feature type="region of interest" description="Disordered" evidence="1">
    <location>
        <begin position="79"/>
        <end position="115"/>
    </location>
</feature>
<protein>
    <submittedName>
        <fullName evidence="4">Mucin-2-like isoform X1</fullName>
    </submittedName>
</protein>
<evidence type="ECO:0000256" key="1">
    <source>
        <dbReference type="SAM" id="MobiDB-lite"/>
    </source>
</evidence>
<evidence type="ECO:0000313" key="3">
    <source>
        <dbReference type="Proteomes" id="UP000079169"/>
    </source>
</evidence>
<dbReference type="GeneID" id="103510033"/>
<name>A0A3Q0IZU5_DIACI</name>
<dbReference type="PaxDb" id="121845-A0A3Q0IZU5"/>
<feature type="compositionally biased region" description="Pro residues" evidence="1">
    <location>
        <begin position="90"/>
        <end position="100"/>
    </location>
</feature>
<organism evidence="3 4">
    <name type="scientific">Diaphorina citri</name>
    <name type="common">Asian citrus psyllid</name>
    <dbReference type="NCBI Taxonomy" id="121845"/>
    <lineage>
        <taxon>Eukaryota</taxon>
        <taxon>Metazoa</taxon>
        <taxon>Ecdysozoa</taxon>
        <taxon>Arthropoda</taxon>
        <taxon>Hexapoda</taxon>
        <taxon>Insecta</taxon>
        <taxon>Pterygota</taxon>
        <taxon>Neoptera</taxon>
        <taxon>Paraneoptera</taxon>
        <taxon>Hemiptera</taxon>
        <taxon>Sternorrhyncha</taxon>
        <taxon>Psylloidea</taxon>
        <taxon>Psyllidae</taxon>
        <taxon>Diaphorininae</taxon>
        <taxon>Diaphorina</taxon>
    </lineage>
</organism>
<feature type="region of interest" description="Disordered" evidence="1">
    <location>
        <begin position="194"/>
        <end position="224"/>
    </location>
</feature>
<dbReference type="RefSeq" id="XP_026679985.1">
    <property type="nucleotide sequence ID" value="XM_026824184.1"/>
</dbReference>
<keyword evidence="3" id="KW-1185">Reference proteome</keyword>
<reference evidence="4" key="1">
    <citation type="submission" date="2025-08" db="UniProtKB">
        <authorList>
            <consortium name="RefSeq"/>
        </authorList>
    </citation>
    <scope>IDENTIFICATION</scope>
</reference>
<sequence>MDKRLLIQSCVMLLLTHYRSVDMASITKYDQSQHGTYNVQIHLKNLEVIAILDDTMFSGGAESDIYDYDYTDVSAAFEKPSNSTNSTLPSTPPTTTPHPPTVVTTPTVTTAPTLGSTTYASANKTTANRLTTIVNTKVTPRPTSGGQKTNVTAAQSGGKPTVNAGGSSTSKYNATNVLNVVVPATATKAPHNKISEADHPAPAKVTTPQPATTAGTTIVTPPSDGADYTLMDTISVPVEIQQPPSAHPSPMLIRKCAPGYFRDSSGKCRRIRKPHLPLIYRFLQMVHTPGVIKSFQTESSTKKMMVPEVAHSKMPKEEKLVLELANKLAKEEVAAKMAKEDLGNVTMKE</sequence>
<feature type="compositionally biased region" description="Low complexity" evidence="1">
    <location>
        <begin position="101"/>
        <end position="115"/>
    </location>
</feature>
<feature type="chain" id="PRO_5018142859" evidence="2">
    <location>
        <begin position="24"/>
        <end position="349"/>
    </location>
</feature>
<proteinExistence type="predicted"/>
<feature type="compositionally biased region" description="Polar residues" evidence="1">
    <location>
        <begin position="137"/>
        <end position="155"/>
    </location>
</feature>
<feature type="region of interest" description="Disordered" evidence="1">
    <location>
        <begin position="137"/>
        <end position="168"/>
    </location>
</feature>
<feature type="compositionally biased region" description="Low complexity" evidence="1">
    <location>
        <begin position="206"/>
        <end position="217"/>
    </location>
</feature>
<accession>A0A3Q0IZU5</accession>
<evidence type="ECO:0000313" key="4">
    <source>
        <dbReference type="RefSeq" id="XP_026679985.1"/>
    </source>
</evidence>
<gene>
    <name evidence="4" type="primary">LOC103510033</name>
</gene>
<feature type="compositionally biased region" description="Low complexity" evidence="1">
    <location>
        <begin position="80"/>
        <end position="89"/>
    </location>
</feature>
<dbReference type="AlphaFoldDB" id="A0A3Q0IZU5"/>
<feature type="signal peptide" evidence="2">
    <location>
        <begin position="1"/>
        <end position="23"/>
    </location>
</feature>
<keyword evidence="2" id="KW-0732">Signal</keyword>
<evidence type="ECO:0000256" key="2">
    <source>
        <dbReference type="SAM" id="SignalP"/>
    </source>
</evidence>